<dbReference type="SUPFAM" id="SSF103473">
    <property type="entry name" value="MFS general substrate transporter"/>
    <property type="match status" value="1"/>
</dbReference>
<organism evidence="6 7">
    <name type="scientific">Mucilaginibacter terrigena</name>
    <dbReference type="NCBI Taxonomy" id="2492395"/>
    <lineage>
        <taxon>Bacteria</taxon>
        <taxon>Pseudomonadati</taxon>
        <taxon>Bacteroidota</taxon>
        <taxon>Sphingobacteriia</taxon>
        <taxon>Sphingobacteriales</taxon>
        <taxon>Sphingobacteriaceae</taxon>
        <taxon>Mucilaginibacter</taxon>
    </lineage>
</organism>
<keyword evidence="7" id="KW-1185">Reference proteome</keyword>
<dbReference type="Proteomes" id="UP000293331">
    <property type="component" value="Unassembled WGS sequence"/>
</dbReference>
<proteinExistence type="predicted"/>
<dbReference type="PANTHER" id="PTHR11360:SF284">
    <property type="entry name" value="EG:103B4.3 PROTEIN-RELATED"/>
    <property type="match status" value="1"/>
</dbReference>
<dbReference type="InterPro" id="IPR011701">
    <property type="entry name" value="MFS"/>
</dbReference>
<keyword evidence="3 4" id="KW-0472">Membrane</keyword>
<evidence type="ECO:0000256" key="3">
    <source>
        <dbReference type="ARBA" id="ARBA00023136"/>
    </source>
</evidence>
<protein>
    <submittedName>
        <fullName evidence="6">MFS transporter</fullName>
    </submittedName>
</protein>
<feature type="transmembrane region" description="Helical" evidence="4">
    <location>
        <begin position="379"/>
        <end position="397"/>
    </location>
</feature>
<dbReference type="OrthoDB" id="9800416at2"/>
<evidence type="ECO:0000256" key="2">
    <source>
        <dbReference type="ARBA" id="ARBA00022989"/>
    </source>
</evidence>
<dbReference type="RefSeq" id="WP_129877530.1">
    <property type="nucleotide sequence ID" value="NZ_SEWG01000006.1"/>
</dbReference>
<reference evidence="6 7" key="1">
    <citation type="submission" date="2019-02" db="EMBL/GenBank/DDBJ databases">
        <title>Bacterial novel species Mucilaginibacter sp. 17JY9-4 isolated from soil.</title>
        <authorList>
            <person name="Jung H.-Y."/>
        </authorList>
    </citation>
    <scope>NUCLEOTIDE SEQUENCE [LARGE SCALE GENOMIC DNA]</scope>
    <source>
        <strain evidence="6 7">17JY9-4</strain>
    </source>
</reference>
<dbReference type="PROSITE" id="PS50850">
    <property type="entry name" value="MFS"/>
    <property type="match status" value="1"/>
</dbReference>
<gene>
    <name evidence="6" type="ORF">EWM62_15150</name>
</gene>
<name>A0A4Q5LI07_9SPHI</name>
<keyword evidence="2 4" id="KW-1133">Transmembrane helix</keyword>
<feature type="transmembrane region" description="Helical" evidence="4">
    <location>
        <begin position="47"/>
        <end position="65"/>
    </location>
</feature>
<keyword evidence="1 4" id="KW-0812">Transmembrane</keyword>
<evidence type="ECO:0000313" key="7">
    <source>
        <dbReference type="Proteomes" id="UP000293331"/>
    </source>
</evidence>
<feature type="transmembrane region" description="Helical" evidence="4">
    <location>
        <begin position="261"/>
        <end position="280"/>
    </location>
</feature>
<feature type="transmembrane region" description="Helical" evidence="4">
    <location>
        <begin position="312"/>
        <end position="335"/>
    </location>
</feature>
<dbReference type="AlphaFoldDB" id="A0A4Q5LI07"/>
<feature type="transmembrane region" description="Helical" evidence="4">
    <location>
        <begin position="103"/>
        <end position="124"/>
    </location>
</feature>
<dbReference type="InterPro" id="IPR036259">
    <property type="entry name" value="MFS_trans_sf"/>
</dbReference>
<accession>A0A4Q5LI07</accession>
<dbReference type="InterPro" id="IPR050327">
    <property type="entry name" value="Proton-linked_MCT"/>
</dbReference>
<dbReference type="GO" id="GO:0022857">
    <property type="term" value="F:transmembrane transporter activity"/>
    <property type="evidence" value="ECO:0007669"/>
    <property type="project" value="InterPro"/>
</dbReference>
<feature type="transmembrane region" description="Helical" evidence="4">
    <location>
        <begin position="136"/>
        <end position="154"/>
    </location>
</feature>
<dbReference type="Gene3D" id="1.20.1250.20">
    <property type="entry name" value="MFS general substrate transporter like domains"/>
    <property type="match status" value="2"/>
</dbReference>
<feature type="transmembrane region" description="Helical" evidence="4">
    <location>
        <begin position="77"/>
        <end position="97"/>
    </location>
</feature>
<feature type="transmembrane region" description="Helical" evidence="4">
    <location>
        <begin position="287"/>
        <end position="306"/>
    </location>
</feature>
<feature type="transmembrane region" description="Helical" evidence="4">
    <location>
        <begin position="347"/>
        <end position="367"/>
    </location>
</feature>
<evidence type="ECO:0000313" key="6">
    <source>
        <dbReference type="EMBL" id="RYU87833.1"/>
    </source>
</evidence>
<sequence length="403" mass="43936">MKKIYYGWFMLAALTLMYATTNGVGAYSLTVMRPLQIKSFGLDAQSAAFLPTLLFLTIAVTSPFIGRLLDRYNPRNIIAVGAFGAIALIFSLAYVTSYAALCVFYVLYGICMALAGIMSFMYLINKWFNHYKGLATGIMILGSSLGGIIFPRIAVIAGADWQRSCLYLSIASAIFLLPGLLVIKPEPAVIGSVPDGAYFPERHNAKPAEPNRSLSDALRSPAFYMVLLVTAIMWFCIKGYHQNHGFVIKDLGQTPVFSAKMLGYFSLTAIVGKLFFGYLSDKINKEYTIVVAIAVMAADFFIMRTLSTNPLVLTAFALIAGFGFGGAFTLIQVWVASIYRGKSYGSVLGIVIMVDELSGAAGMIVLGTLRKMTGSFKSGFELMLILCGVAILSALMVRRFKRQ</sequence>
<evidence type="ECO:0000256" key="1">
    <source>
        <dbReference type="ARBA" id="ARBA00022692"/>
    </source>
</evidence>
<evidence type="ECO:0000259" key="5">
    <source>
        <dbReference type="PROSITE" id="PS50850"/>
    </source>
</evidence>
<dbReference type="Pfam" id="PF07690">
    <property type="entry name" value="MFS_1"/>
    <property type="match status" value="1"/>
</dbReference>
<comment type="caution">
    <text evidence="6">The sequence shown here is derived from an EMBL/GenBank/DDBJ whole genome shotgun (WGS) entry which is preliminary data.</text>
</comment>
<feature type="transmembrane region" description="Helical" evidence="4">
    <location>
        <begin position="166"/>
        <end position="183"/>
    </location>
</feature>
<dbReference type="PANTHER" id="PTHR11360">
    <property type="entry name" value="MONOCARBOXYLATE TRANSPORTER"/>
    <property type="match status" value="1"/>
</dbReference>
<feature type="domain" description="Major facilitator superfamily (MFS) profile" evidence="5">
    <location>
        <begin position="1"/>
        <end position="403"/>
    </location>
</feature>
<dbReference type="EMBL" id="SEWG01000006">
    <property type="protein sequence ID" value="RYU87833.1"/>
    <property type="molecule type" value="Genomic_DNA"/>
</dbReference>
<dbReference type="InterPro" id="IPR020846">
    <property type="entry name" value="MFS_dom"/>
</dbReference>
<evidence type="ECO:0000256" key="4">
    <source>
        <dbReference type="SAM" id="Phobius"/>
    </source>
</evidence>
<feature type="transmembrane region" description="Helical" evidence="4">
    <location>
        <begin position="222"/>
        <end position="241"/>
    </location>
</feature>